<organism evidence="2 3">
    <name type="scientific">Parastrongyloides trichosuri</name>
    <name type="common">Possum-specific nematode worm</name>
    <dbReference type="NCBI Taxonomy" id="131310"/>
    <lineage>
        <taxon>Eukaryota</taxon>
        <taxon>Metazoa</taxon>
        <taxon>Ecdysozoa</taxon>
        <taxon>Nematoda</taxon>
        <taxon>Chromadorea</taxon>
        <taxon>Rhabditida</taxon>
        <taxon>Tylenchina</taxon>
        <taxon>Panagrolaimomorpha</taxon>
        <taxon>Strongyloidoidea</taxon>
        <taxon>Strongyloididae</taxon>
        <taxon>Parastrongyloides</taxon>
    </lineage>
</organism>
<name>A0A0N4Z1J6_PARTI</name>
<reference evidence="3" key="1">
    <citation type="submission" date="2017-02" db="UniProtKB">
        <authorList>
            <consortium name="WormBaseParasite"/>
        </authorList>
    </citation>
    <scope>IDENTIFICATION</scope>
</reference>
<feature type="compositionally biased region" description="Polar residues" evidence="1">
    <location>
        <begin position="11"/>
        <end position="40"/>
    </location>
</feature>
<dbReference type="WBParaSite" id="PTRK_0000067250.1">
    <property type="protein sequence ID" value="PTRK_0000067250.1"/>
    <property type="gene ID" value="PTRK_0000067250"/>
</dbReference>
<evidence type="ECO:0000313" key="2">
    <source>
        <dbReference type="Proteomes" id="UP000038045"/>
    </source>
</evidence>
<accession>A0A0N4Z1J6</accession>
<protein>
    <submittedName>
        <fullName evidence="3">Uncharacterized protein</fullName>
    </submittedName>
</protein>
<feature type="compositionally biased region" description="Basic and acidic residues" evidence="1">
    <location>
        <begin position="1"/>
        <end position="10"/>
    </location>
</feature>
<feature type="region of interest" description="Disordered" evidence="1">
    <location>
        <begin position="1"/>
        <end position="61"/>
    </location>
</feature>
<sequence length="76" mass="8696">MRIHNIELDSKNNTSNEIPEFPNTTPQFGKSRSRMLSRNIISDKSDPASFGKNYPNADEPIRNIPRQINNLITVKL</sequence>
<dbReference type="AlphaFoldDB" id="A0A0N4Z1J6"/>
<proteinExistence type="predicted"/>
<keyword evidence="2" id="KW-1185">Reference proteome</keyword>
<dbReference type="Proteomes" id="UP000038045">
    <property type="component" value="Unplaced"/>
</dbReference>
<evidence type="ECO:0000313" key="3">
    <source>
        <dbReference type="WBParaSite" id="PTRK_0000067250.1"/>
    </source>
</evidence>
<evidence type="ECO:0000256" key="1">
    <source>
        <dbReference type="SAM" id="MobiDB-lite"/>
    </source>
</evidence>